<dbReference type="GO" id="GO:0005886">
    <property type="term" value="C:plasma membrane"/>
    <property type="evidence" value="ECO:0007669"/>
    <property type="project" value="UniProtKB-SubCell"/>
</dbReference>
<feature type="transmembrane region" description="Helical" evidence="8">
    <location>
        <begin position="110"/>
        <end position="127"/>
    </location>
</feature>
<evidence type="ECO:0000256" key="1">
    <source>
        <dbReference type="ARBA" id="ARBA00004651"/>
    </source>
</evidence>
<evidence type="ECO:0000256" key="5">
    <source>
        <dbReference type="ARBA" id="ARBA00022692"/>
    </source>
</evidence>
<gene>
    <name evidence="10" type="ORF">OLX77_09045</name>
</gene>
<feature type="transmembrane region" description="Helical" evidence="8">
    <location>
        <begin position="275"/>
        <end position="304"/>
    </location>
</feature>
<dbReference type="GO" id="GO:0009103">
    <property type="term" value="P:lipopolysaccharide biosynthetic process"/>
    <property type="evidence" value="ECO:0007669"/>
    <property type="project" value="UniProtKB-ARBA"/>
</dbReference>
<keyword evidence="5 8" id="KW-0812">Transmembrane</keyword>
<dbReference type="EMBL" id="JAPHEH010000001">
    <property type="protein sequence ID" value="MDG4476301.1"/>
    <property type="molecule type" value="Genomic_DNA"/>
</dbReference>
<feature type="transmembrane region" description="Helical" evidence="8">
    <location>
        <begin position="316"/>
        <end position="332"/>
    </location>
</feature>
<sequence>MNRATFPKPVILVLLLAVAVRLYGTSVAPTINIDGTLYINQAKALYFGQWQELFCGLNFLPLNSLLLVPLYFVTQNWIVAAKTLSFVCGVGTIIPIYLINRRFFEERISVAILLLLSLIPVFVNSSVEIIKDPVAWVLFSWGLLCFIRFMEKNSRRDLLLCSILLLGAGWARAEFFLLYFATAIFLLISQEKHRIRYLLLFLTPLLPLSLLAFGNLDFFGVPPGHIRTPGAFAPQATEQIGNAYTTLKEQLNALAATYPPSGASLQNFLPEAANLAWLVGLGMIATRTCEAILHPFAIFFLIGFCSKGLWTHDKKIRYLLWITSIAFLIIYLQTLRTWVLEPRWLGGMILTATIFAGFGIQKTDIFLQERFKMTRRTSIVAICSFLLLFGLAKNMSYPSTANASYKEIATTIEKDSHESAIHLAGSASTKAPLYLVSFYANLNKPTAICPSDNLMLSEADLNSPATLSETLAKHSINYVLLAPAPPGPDHPVDRQQLTALGLCLGEWHHENLGPLVLYKVQ</sequence>
<feature type="transmembrane region" description="Helical" evidence="8">
    <location>
        <begin position="48"/>
        <end position="72"/>
    </location>
</feature>
<evidence type="ECO:0000256" key="8">
    <source>
        <dbReference type="SAM" id="Phobius"/>
    </source>
</evidence>
<evidence type="ECO:0000313" key="10">
    <source>
        <dbReference type="EMBL" id="MDG4476301.1"/>
    </source>
</evidence>
<comment type="caution">
    <text evidence="10">The sequence shown here is derived from an EMBL/GenBank/DDBJ whole genome shotgun (WGS) entry which is preliminary data.</text>
</comment>
<accession>A0A9X4RLN7</accession>
<keyword evidence="6 8" id="KW-1133">Transmembrane helix</keyword>
<comment type="subcellular location">
    <subcellularLocation>
        <location evidence="1">Cell membrane</location>
        <topology evidence="1">Multi-pass membrane protein</topology>
    </subcellularLocation>
</comment>
<evidence type="ECO:0000313" key="11">
    <source>
        <dbReference type="Proteomes" id="UP001154240"/>
    </source>
</evidence>
<evidence type="ECO:0000256" key="4">
    <source>
        <dbReference type="ARBA" id="ARBA00022679"/>
    </source>
</evidence>
<keyword evidence="7 8" id="KW-0472">Membrane</keyword>
<keyword evidence="4" id="KW-0808">Transferase</keyword>
<feature type="transmembrane region" description="Helical" evidence="8">
    <location>
        <begin position="344"/>
        <end position="361"/>
    </location>
</feature>
<reference evidence="10" key="1">
    <citation type="journal article" date="2022" name="bioRxiv">
        <title>Thiovibrio frasassiensisgen. nov., sp. nov., an autotrophic, elemental sulfur disproportionating bacterium isolated from sulfidic karst sediment, and proposal of Thiovibrionaceae fam. nov.</title>
        <authorList>
            <person name="Aronson H."/>
            <person name="Thomas C."/>
            <person name="Bhattacharyya M."/>
            <person name="Eckstein S."/>
            <person name="Jensen S."/>
            <person name="Barco R."/>
            <person name="Macalady J."/>
            <person name="Amend J."/>
        </authorList>
    </citation>
    <scope>NUCLEOTIDE SEQUENCE</scope>
    <source>
        <strain evidence="10">RS19-109</strain>
    </source>
</reference>
<dbReference type="Proteomes" id="UP001154240">
    <property type="component" value="Unassembled WGS sequence"/>
</dbReference>
<evidence type="ECO:0000256" key="3">
    <source>
        <dbReference type="ARBA" id="ARBA00022676"/>
    </source>
</evidence>
<reference evidence="10" key="2">
    <citation type="submission" date="2022-10" db="EMBL/GenBank/DDBJ databases">
        <authorList>
            <person name="Aronson H.S."/>
        </authorList>
    </citation>
    <scope>NUCLEOTIDE SEQUENCE</scope>
    <source>
        <strain evidence="10">RS19-109</strain>
    </source>
</reference>
<evidence type="ECO:0000256" key="7">
    <source>
        <dbReference type="ARBA" id="ARBA00023136"/>
    </source>
</evidence>
<evidence type="ECO:0000256" key="2">
    <source>
        <dbReference type="ARBA" id="ARBA00022475"/>
    </source>
</evidence>
<dbReference type="Pfam" id="PF13231">
    <property type="entry name" value="PMT_2"/>
    <property type="match status" value="1"/>
</dbReference>
<evidence type="ECO:0000259" key="9">
    <source>
        <dbReference type="Pfam" id="PF13231"/>
    </source>
</evidence>
<keyword evidence="3" id="KW-0328">Glycosyltransferase</keyword>
<name>A0A9X4RLN7_9BACT</name>
<evidence type="ECO:0000256" key="6">
    <source>
        <dbReference type="ARBA" id="ARBA00022989"/>
    </source>
</evidence>
<feature type="transmembrane region" description="Helical" evidence="8">
    <location>
        <begin position="79"/>
        <end position="98"/>
    </location>
</feature>
<dbReference type="PANTHER" id="PTHR33908">
    <property type="entry name" value="MANNOSYLTRANSFERASE YKCB-RELATED"/>
    <property type="match status" value="1"/>
</dbReference>
<proteinExistence type="predicted"/>
<dbReference type="InterPro" id="IPR038731">
    <property type="entry name" value="RgtA/B/C-like"/>
</dbReference>
<dbReference type="AlphaFoldDB" id="A0A9X4RLN7"/>
<dbReference type="InterPro" id="IPR050297">
    <property type="entry name" value="LipidA_mod_glycosyltrf_83"/>
</dbReference>
<keyword evidence="2" id="KW-1003">Cell membrane</keyword>
<feature type="transmembrane region" description="Helical" evidence="8">
    <location>
        <begin position="170"/>
        <end position="188"/>
    </location>
</feature>
<feature type="transmembrane region" description="Helical" evidence="8">
    <location>
        <begin position="373"/>
        <end position="392"/>
    </location>
</feature>
<organism evidence="10 11">
    <name type="scientific">Thiovibrio frasassiensis</name>
    <dbReference type="NCBI Taxonomy" id="2984131"/>
    <lineage>
        <taxon>Bacteria</taxon>
        <taxon>Pseudomonadati</taxon>
        <taxon>Thermodesulfobacteriota</taxon>
        <taxon>Desulfobulbia</taxon>
        <taxon>Desulfobulbales</taxon>
        <taxon>Thiovibrionaceae</taxon>
        <taxon>Thiovibrio</taxon>
    </lineage>
</organism>
<keyword evidence="11" id="KW-1185">Reference proteome</keyword>
<protein>
    <submittedName>
        <fullName evidence="10">Glycosyltransferase family 39 protein</fullName>
    </submittedName>
</protein>
<dbReference type="PANTHER" id="PTHR33908:SF11">
    <property type="entry name" value="MEMBRANE PROTEIN"/>
    <property type="match status" value="1"/>
</dbReference>
<feature type="transmembrane region" description="Helical" evidence="8">
    <location>
        <begin position="195"/>
        <end position="213"/>
    </location>
</feature>
<feature type="domain" description="Glycosyltransferase RgtA/B/C/D-like" evidence="9">
    <location>
        <begin position="77"/>
        <end position="207"/>
    </location>
</feature>
<dbReference type="RefSeq" id="WP_307633269.1">
    <property type="nucleotide sequence ID" value="NZ_JAPHEH010000001.1"/>
</dbReference>
<dbReference type="GO" id="GO:0016763">
    <property type="term" value="F:pentosyltransferase activity"/>
    <property type="evidence" value="ECO:0007669"/>
    <property type="project" value="TreeGrafter"/>
</dbReference>